<dbReference type="InterPro" id="IPR029058">
    <property type="entry name" value="AB_hydrolase_fold"/>
</dbReference>
<evidence type="ECO:0000259" key="1">
    <source>
        <dbReference type="Pfam" id="PF00326"/>
    </source>
</evidence>
<dbReference type="InterPro" id="IPR001375">
    <property type="entry name" value="Peptidase_S9_cat"/>
</dbReference>
<dbReference type="SUPFAM" id="SSF53474">
    <property type="entry name" value="alpha/beta-Hydrolases"/>
    <property type="match status" value="1"/>
</dbReference>
<name>A0A4S8L480_DENBC</name>
<accession>A0A4S8L480</accession>
<dbReference type="Proteomes" id="UP000297245">
    <property type="component" value="Unassembled WGS sequence"/>
</dbReference>
<keyword evidence="2" id="KW-0378">Hydrolase</keyword>
<dbReference type="OrthoDB" id="43744at2759"/>
<dbReference type="Gene3D" id="2.120.10.30">
    <property type="entry name" value="TolB, C-terminal domain"/>
    <property type="match status" value="1"/>
</dbReference>
<sequence>MSQQFCTSRFLLALHTLNPASEEPSLDLLKTTVIIITNSITQQIPRCLLRPTKKSAPYGTWESPISAEIIAGSVTYVSEAIVDPTTSIVYHVEGRPSEDGRSVLVESRAGRDVVGQGWDVRTGDNRVYKVDVKQNGSTPVAVTPENSIHLFAQICVHPVKTNILVSVFEDRTIDEPSSIINTICLINADTKNVSTLVSGSDFYAFPLFSPKGDRLVWQQWSNPHMPWESSQIRIADVTLTGSADPVLKLSNTTTIAGGDGNSNISVGWMSWASNETLLFLSDESGFINPWKYDVSSKKSSAIFPEPVREDFANVMWRLGSFPYAVVDSQGKHGVFASWRDGGNILYLVDLENGKKELLDSPYVTVESMRTVSREKNQVVFVGGQVDEFPAVVQCTVTLGESPPQVTFETLDPPQKVPFPKELVSKPKGMTLEVPPNGDPLYVIFYAPYSLDYEGPQGEKPPCVLNVHGGPTGMAYQNLQSIVQYYTSRGWAWLDVNYSGSFGYGRAYRDKLNGKWGPLDSEDCITAAGILASSQYNYIDPNRTVIRGSSSGGLTVLTSVSLSSNLNAFAAATSLYGVADLVALMKETHKFEAHYMLPPGTPEEQQKILHDRSPVNYADRIKKPVLFLQGDIDTVVPKEQALSMYNSIIEAGGTAKLKLYVGEGHGFVRKDTQKDALERELGFYETYLKLKE</sequence>
<dbReference type="PANTHER" id="PTHR43056">
    <property type="entry name" value="PEPTIDASE S9 PROLYL OLIGOPEPTIDASE"/>
    <property type="match status" value="1"/>
</dbReference>
<dbReference type="PANTHER" id="PTHR43056:SF5">
    <property type="entry name" value="PEPTIDASE S9 PROLYL OLIGOPEPTIDASE CATALYTIC DOMAIN-CONTAINING PROTEIN"/>
    <property type="match status" value="1"/>
</dbReference>
<organism evidence="2 3">
    <name type="scientific">Dendrothele bispora (strain CBS 962.96)</name>
    <dbReference type="NCBI Taxonomy" id="1314807"/>
    <lineage>
        <taxon>Eukaryota</taxon>
        <taxon>Fungi</taxon>
        <taxon>Dikarya</taxon>
        <taxon>Basidiomycota</taxon>
        <taxon>Agaricomycotina</taxon>
        <taxon>Agaricomycetes</taxon>
        <taxon>Agaricomycetidae</taxon>
        <taxon>Agaricales</taxon>
        <taxon>Agaricales incertae sedis</taxon>
        <taxon>Dendrothele</taxon>
    </lineage>
</organism>
<dbReference type="Gene3D" id="3.40.50.1820">
    <property type="entry name" value="alpha/beta hydrolase"/>
    <property type="match status" value="1"/>
</dbReference>
<dbReference type="GO" id="GO:0006508">
    <property type="term" value="P:proteolysis"/>
    <property type="evidence" value="ECO:0007669"/>
    <property type="project" value="InterPro"/>
</dbReference>
<reference evidence="2 3" key="1">
    <citation type="journal article" date="2019" name="Nat. Ecol. Evol.">
        <title>Megaphylogeny resolves global patterns of mushroom evolution.</title>
        <authorList>
            <person name="Varga T."/>
            <person name="Krizsan K."/>
            <person name="Foldi C."/>
            <person name="Dima B."/>
            <person name="Sanchez-Garcia M."/>
            <person name="Sanchez-Ramirez S."/>
            <person name="Szollosi G.J."/>
            <person name="Szarkandi J.G."/>
            <person name="Papp V."/>
            <person name="Albert L."/>
            <person name="Andreopoulos W."/>
            <person name="Angelini C."/>
            <person name="Antonin V."/>
            <person name="Barry K.W."/>
            <person name="Bougher N.L."/>
            <person name="Buchanan P."/>
            <person name="Buyck B."/>
            <person name="Bense V."/>
            <person name="Catcheside P."/>
            <person name="Chovatia M."/>
            <person name="Cooper J."/>
            <person name="Damon W."/>
            <person name="Desjardin D."/>
            <person name="Finy P."/>
            <person name="Geml J."/>
            <person name="Haridas S."/>
            <person name="Hughes K."/>
            <person name="Justo A."/>
            <person name="Karasinski D."/>
            <person name="Kautmanova I."/>
            <person name="Kiss B."/>
            <person name="Kocsube S."/>
            <person name="Kotiranta H."/>
            <person name="LaButti K.M."/>
            <person name="Lechner B.E."/>
            <person name="Liimatainen K."/>
            <person name="Lipzen A."/>
            <person name="Lukacs Z."/>
            <person name="Mihaltcheva S."/>
            <person name="Morgado L.N."/>
            <person name="Niskanen T."/>
            <person name="Noordeloos M.E."/>
            <person name="Ohm R.A."/>
            <person name="Ortiz-Santana B."/>
            <person name="Ovrebo C."/>
            <person name="Racz N."/>
            <person name="Riley R."/>
            <person name="Savchenko A."/>
            <person name="Shiryaev A."/>
            <person name="Soop K."/>
            <person name="Spirin V."/>
            <person name="Szebenyi C."/>
            <person name="Tomsovsky M."/>
            <person name="Tulloss R.E."/>
            <person name="Uehling J."/>
            <person name="Grigoriev I.V."/>
            <person name="Vagvolgyi C."/>
            <person name="Papp T."/>
            <person name="Martin F.M."/>
            <person name="Miettinen O."/>
            <person name="Hibbett D.S."/>
            <person name="Nagy L.G."/>
        </authorList>
    </citation>
    <scope>NUCLEOTIDE SEQUENCE [LARGE SCALE GENOMIC DNA]</scope>
    <source>
        <strain evidence="2 3">CBS 962.96</strain>
    </source>
</reference>
<evidence type="ECO:0000313" key="2">
    <source>
        <dbReference type="EMBL" id="THU83347.1"/>
    </source>
</evidence>
<dbReference type="EMBL" id="ML179669">
    <property type="protein sequence ID" value="THU83347.1"/>
    <property type="molecule type" value="Genomic_DNA"/>
</dbReference>
<dbReference type="SUPFAM" id="SSF82171">
    <property type="entry name" value="DPP6 N-terminal domain-like"/>
    <property type="match status" value="1"/>
</dbReference>
<protein>
    <submittedName>
        <fullName evidence="2">Alpha/beta-hydrolase</fullName>
    </submittedName>
</protein>
<evidence type="ECO:0000313" key="3">
    <source>
        <dbReference type="Proteomes" id="UP000297245"/>
    </source>
</evidence>
<keyword evidence="3" id="KW-1185">Reference proteome</keyword>
<gene>
    <name evidence="2" type="ORF">K435DRAFT_971605</name>
</gene>
<dbReference type="InterPro" id="IPR011042">
    <property type="entry name" value="6-blade_b-propeller_TolB-like"/>
</dbReference>
<dbReference type="InterPro" id="IPR050585">
    <property type="entry name" value="Xaa-Pro_dipeptidyl-ppase/CocE"/>
</dbReference>
<dbReference type="AlphaFoldDB" id="A0A4S8L480"/>
<dbReference type="GO" id="GO:0008236">
    <property type="term" value="F:serine-type peptidase activity"/>
    <property type="evidence" value="ECO:0007669"/>
    <property type="project" value="InterPro"/>
</dbReference>
<proteinExistence type="predicted"/>
<dbReference type="Pfam" id="PF00326">
    <property type="entry name" value="Peptidase_S9"/>
    <property type="match status" value="1"/>
</dbReference>
<feature type="domain" description="Peptidase S9 prolyl oligopeptidase catalytic" evidence="1">
    <location>
        <begin position="479"/>
        <end position="688"/>
    </location>
</feature>